<protein>
    <submittedName>
        <fullName evidence="1">Uncharacterized protein</fullName>
    </submittedName>
</protein>
<gene>
    <name evidence="1" type="ORF">SMTD_LOCUS21191</name>
</gene>
<dbReference type="AlphaFoldDB" id="A0A183Q3K4"/>
<dbReference type="EMBL" id="UZAL01046563">
    <property type="protein sequence ID" value="VDP84328.1"/>
    <property type="molecule type" value="Genomic_DNA"/>
</dbReference>
<dbReference type="STRING" id="31246.A0A183Q3K4"/>
<evidence type="ECO:0000313" key="1">
    <source>
        <dbReference type="EMBL" id="VDP84328.1"/>
    </source>
</evidence>
<organism evidence="1 2">
    <name type="scientific">Schistosoma mattheei</name>
    <dbReference type="NCBI Taxonomy" id="31246"/>
    <lineage>
        <taxon>Eukaryota</taxon>
        <taxon>Metazoa</taxon>
        <taxon>Spiralia</taxon>
        <taxon>Lophotrochozoa</taxon>
        <taxon>Platyhelminthes</taxon>
        <taxon>Trematoda</taxon>
        <taxon>Digenea</taxon>
        <taxon>Strigeidida</taxon>
        <taxon>Schistosomatoidea</taxon>
        <taxon>Schistosomatidae</taxon>
        <taxon>Schistosoma</taxon>
    </lineage>
</organism>
<name>A0A183Q3K4_9TREM</name>
<accession>A0A183Q3K4</accession>
<proteinExistence type="predicted"/>
<evidence type="ECO:0000313" key="2">
    <source>
        <dbReference type="Proteomes" id="UP000269396"/>
    </source>
</evidence>
<reference evidence="1 2" key="1">
    <citation type="submission" date="2018-11" db="EMBL/GenBank/DDBJ databases">
        <authorList>
            <consortium name="Pathogen Informatics"/>
        </authorList>
    </citation>
    <scope>NUCLEOTIDE SEQUENCE [LARGE SCALE GENOMIC DNA]</scope>
    <source>
        <strain>Denwood</strain>
        <strain evidence="2">Zambia</strain>
    </source>
</reference>
<keyword evidence="2" id="KW-1185">Reference proteome</keyword>
<dbReference type="Proteomes" id="UP000269396">
    <property type="component" value="Unassembled WGS sequence"/>
</dbReference>
<sequence length="158" mass="17841">MSIDARSRLVQAFNDFGGRVSGEQILKFIKDDELLNRETRYSIKKLITSIAVVEYDSDKKRYLVLKDLARDKENLACNPVAHKTPPSSPQLVPTTAITTPATSINVAAVRPSVYSTFTSNETRLWWMAVIDCRVADMKRLLGINPKLANWAVSYEFFV</sequence>